<protein>
    <submittedName>
        <fullName evidence="2">Uncharacterized protein</fullName>
    </submittedName>
</protein>
<dbReference type="HOGENOM" id="CLU_2434310_0_0_6"/>
<organism evidence="2 3">
    <name type="scientific">Aeromonas veronii AMC34</name>
    <dbReference type="NCBI Taxonomy" id="1073383"/>
    <lineage>
        <taxon>Bacteria</taxon>
        <taxon>Pseudomonadati</taxon>
        <taxon>Pseudomonadota</taxon>
        <taxon>Gammaproteobacteria</taxon>
        <taxon>Aeromonadales</taxon>
        <taxon>Aeromonadaceae</taxon>
        <taxon>Aeromonas</taxon>
    </lineage>
</organism>
<comment type="caution">
    <text evidence="2">The sequence shown here is derived from an EMBL/GenBank/DDBJ whole genome shotgun (WGS) entry which is preliminary data.</text>
</comment>
<evidence type="ECO:0000313" key="2">
    <source>
        <dbReference type="EMBL" id="EKB20731.1"/>
    </source>
</evidence>
<dbReference type="RefSeq" id="WP_005343741.1">
    <property type="nucleotide sequence ID" value="NZ_JH823256.1"/>
</dbReference>
<sequence length="90" mass="9631">MTDGRQKQTLRIASASIAAILEKHKEGMSGNAIDKLFGLSKDLSRSVIKEHTAAPENPKLGKTGAHEVSTSAVPLASTEDRSETREDARS</sequence>
<evidence type="ECO:0000256" key="1">
    <source>
        <dbReference type="SAM" id="MobiDB-lite"/>
    </source>
</evidence>
<dbReference type="Proteomes" id="UP000006087">
    <property type="component" value="Unassembled WGS sequence"/>
</dbReference>
<feature type="compositionally biased region" description="Basic and acidic residues" evidence="1">
    <location>
        <begin position="78"/>
        <end position="90"/>
    </location>
</feature>
<dbReference type="EMBL" id="AGWU01000017">
    <property type="protein sequence ID" value="EKB20731.1"/>
    <property type="molecule type" value="Genomic_DNA"/>
</dbReference>
<feature type="region of interest" description="Disordered" evidence="1">
    <location>
        <begin position="48"/>
        <end position="90"/>
    </location>
</feature>
<proteinExistence type="predicted"/>
<name>K1IRJ8_AERVE</name>
<gene>
    <name evidence="2" type="ORF">HMPREF1168_01798</name>
</gene>
<dbReference type="AlphaFoldDB" id="K1IRJ8"/>
<evidence type="ECO:0000313" key="3">
    <source>
        <dbReference type="Proteomes" id="UP000006087"/>
    </source>
</evidence>
<accession>K1IRJ8</accession>
<reference evidence="2 3" key="1">
    <citation type="submission" date="2012-06" db="EMBL/GenBank/DDBJ databases">
        <title>The Genome Sequence of Aeromonas veronii AMC34.</title>
        <authorList>
            <consortium name="The Broad Institute Genome Sequencing Platform"/>
            <person name="Earl A."/>
            <person name="Ward D."/>
            <person name="Feldgarden M."/>
            <person name="Gevers D."/>
            <person name="Graf J."/>
            <person name="Tomasi A."/>
            <person name="Horneman A."/>
            <person name="Walker B."/>
            <person name="Young S.K."/>
            <person name="Zeng Q."/>
            <person name="Gargeya S."/>
            <person name="Fitzgerald M."/>
            <person name="Haas B."/>
            <person name="Abouelleil A."/>
            <person name="Alvarado L."/>
            <person name="Arachchi H.M."/>
            <person name="Berlin A.M."/>
            <person name="Chapman S.B."/>
            <person name="Goldberg J."/>
            <person name="Griggs A."/>
            <person name="Gujja S."/>
            <person name="Hansen M."/>
            <person name="Howarth C."/>
            <person name="Imamovic A."/>
            <person name="Larimer J."/>
            <person name="McCowan C."/>
            <person name="Montmayeur A."/>
            <person name="Murphy C."/>
            <person name="Neiman D."/>
            <person name="Pearson M."/>
            <person name="Priest M."/>
            <person name="Roberts A."/>
            <person name="Saif S."/>
            <person name="Shea T."/>
            <person name="Sisk P."/>
            <person name="Sykes S."/>
            <person name="Wortman J."/>
            <person name="Nusbaum C."/>
            <person name="Birren B."/>
        </authorList>
    </citation>
    <scope>NUCLEOTIDE SEQUENCE [LARGE SCALE GENOMIC DNA]</scope>
    <source>
        <strain evidence="2 3">AMC34</strain>
    </source>
</reference>